<dbReference type="Proteomes" id="UP000720189">
    <property type="component" value="Unassembled WGS sequence"/>
</dbReference>
<keyword evidence="3" id="KW-1185">Reference proteome</keyword>
<dbReference type="AlphaFoldDB" id="A0A9P9GDH3"/>
<proteinExistence type="predicted"/>
<evidence type="ECO:0000313" key="2">
    <source>
        <dbReference type="EMBL" id="KAH7237016.1"/>
    </source>
</evidence>
<dbReference type="RefSeq" id="XP_046045146.1">
    <property type="nucleotide sequence ID" value="XM_046200066.1"/>
</dbReference>
<reference evidence="2" key="1">
    <citation type="journal article" date="2021" name="Nat. Commun.">
        <title>Genetic determinants of endophytism in the Arabidopsis root mycobiome.</title>
        <authorList>
            <person name="Mesny F."/>
            <person name="Miyauchi S."/>
            <person name="Thiergart T."/>
            <person name="Pickel B."/>
            <person name="Atanasova L."/>
            <person name="Karlsson M."/>
            <person name="Huettel B."/>
            <person name="Barry K.W."/>
            <person name="Haridas S."/>
            <person name="Chen C."/>
            <person name="Bauer D."/>
            <person name="Andreopoulos W."/>
            <person name="Pangilinan J."/>
            <person name="LaButti K."/>
            <person name="Riley R."/>
            <person name="Lipzen A."/>
            <person name="Clum A."/>
            <person name="Drula E."/>
            <person name="Henrissat B."/>
            <person name="Kohler A."/>
            <person name="Grigoriev I.V."/>
            <person name="Martin F.M."/>
            <person name="Hacquard S."/>
        </authorList>
    </citation>
    <scope>NUCLEOTIDE SEQUENCE</scope>
    <source>
        <strain evidence="2">MPI-CAGE-AT-0023</strain>
    </source>
</reference>
<dbReference type="EMBL" id="JAGMUX010000016">
    <property type="protein sequence ID" value="KAH7237016.1"/>
    <property type="molecule type" value="Genomic_DNA"/>
</dbReference>
<dbReference type="OrthoDB" id="4789692at2759"/>
<protein>
    <submittedName>
        <fullName evidence="2">Uncharacterized protein</fullName>
    </submittedName>
</protein>
<sequence>MSANKRAAPTQAASTPAKTPRHETFEPGVHVIFLGVSRYKDIGEEGHDARIPCDPAASSFEAGDVLGSLTPERLQQLEDSLGPGLVSNIGPKKKQENGLADLAGRIAKLQKSKTKLIEPQWNERLVLLHQQIVTVLWAERSQRMTIEYRTLEWIEGLIKQGANSLADHVFEYSRPVLFYIPLQRHDWTVHPHVRDLYEALDALQASRSDISVFPNYHENWNYGYKAADIMALDTIARDESTPETYRHRPKTCLGIGACTLAELQGPQFVRFGFGDRDDYIQYDANPEDNEYVHSQPNTQGFANRRVFHQQFFPPFSEWGHIRVLMIDDQIIARGFSSRNQQTKQFNTSALRHDCHFDFRAAGLRHPNTDQRVTERQEAKLEELNNFCKWWQQQLKTQYPDLFESLDVGCVMRVGLSEASLDGKFFIIDIQRWYASSFCSMDLVGKPFDQLCRAFGEQFARVHGSFAKYLPGN</sequence>
<gene>
    <name evidence="2" type="ORF">BKA55DRAFT_694639</name>
</gene>
<accession>A0A9P9GDH3</accession>
<comment type="caution">
    <text evidence="2">The sequence shown here is derived from an EMBL/GenBank/DDBJ whole genome shotgun (WGS) entry which is preliminary data.</text>
</comment>
<feature type="region of interest" description="Disordered" evidence="1">
    <location>
        <begin position="1"/>
        <end position="24"/>
    </location>
</feature>
<organism evidence="2 3">
    <name type="scientific">Fusarium redolens</name>
    <dbReference type="NCBI Taxonomy" id="48865"/>
    <lineage>
        <taxon>Eukaryota</taxon>
        <taxon>Fungi</taxon>
        <taxon>Dikarya</taxon>
        <taxon>Ascomycota</taxon>
        <taxon>Pezizomycotina</taxon>
        <taxon>Sordariomycetes</taxon>
        <taxon>Hypocreomycetidae</taxon>
        <taxon>Hypocreales</taxon>
        <taxon>Nectriaceae</taxon>
        <taxon>Fusarium</taxon>
        <taxon>Fusarium redolens species complex</taxon>
    </lineage>
</organism>
<dbReference type="GeneID" id="70230020"/>
<evidence type="ECO:0000256" key="1">
    <source>
        <dbReference type="SAM" id="MobiDB-lite"/>
    </source>
</evidence>
<name>A0A9P9GDH3_FUSRE</name>
<evidence type="ECO:0000313" key="3">
    <source>
        <dbReference type="Proteomes" id="UP000720189"/>
    </source>
</evidence>